<dbReference type="GO" id="GO:0004130">
    <property type="term" value="F:cytochrome-c peroxidase activity"/>
    <property type="evidence" value="ECO:0007669"/>
    <property type="project" value="TreeGrafter"/>
</dbReference>
<dbReference type="PANTHER" id="PTHR30600">
    <property type="entry name" value="CYTOCHROME C PEROXIDASE-RELATED"/>
    <property type="match status" value="1"/>
</dbReference>
<proteinExistence type="predicted"/>
<dbReference type="GO" id="GO:0020037">
    <property type="term" value="F:heme binding"/>
    <property type="evidence" value="ECO:0007669"/>
    <property type="project" value="InterPro"/>
</dbReference>
<dbReference type="InterPro" id="IPR051395">
    <property type="entry name" value="Cytochrome_c_Peroxidase/MauG"/>
</dbReference>
<protein>
    <submittedName>
        <fullName evidence="9">Cytochrome-c peroxidase</fullName>
    </submittedName>
</protein>
<gene>
    <name evidence="9" type="ORF">HYN49_09470</name>
</gene>
<evidence type="ECO:0000256" key="3">
    <source>
        <dbReference type="ARBA" id="ARBA00022723"/>
    </source>
</evidence>
<name>A0A2S1SID6_9FLAO</name>
<comment type="subcellular location">
    <subcellularLocation>
        <location evidence="1">Cell envelope</location>
    </subcellularLocation>
</comment>
<feature type="domain" description="Cytochrome c" evidence="8">
    <location>
        <begin position="239"/>
        <end position="380"/>
    </location>
</feature>
<keyword evidence="10" id="KW-1185">Reference proteome</keyword>
<dbReference type="EMBL" id="CP029187">
    <property type="protein sequence ID" value="AWI26107.1"/>
    <property type="molecule type" value="Genomic_DNA"/>
</dbReference>
<evidence type="ECO:0000313" key="9">
    <source>
        <dbReference type="EMBL" id="AWI26107.1"/>
    </source>
</evidence>
<evidence type="ECO:0000256" key="5">
    <source>
        <dbReference type="ARBA" id="ARBA00023002"/>
    </source>
</evidence>
<evidence type="ECO:0000259" key="8">
    <source>
        <dbReference type="PROSITE" id="PS51007"/>
    </source>
</evidence>
<accession>A0A2S1SID6</accession>
<dbReference type="RefSeq" id="WP_108903885.1">
    <property type="nucleotide sequence ID" value="NZ_CP029187.1"/>
</dbReference>
<dbReference type="GO" id="GO:0046872">
    <property type="term" value="F:metal ion binding"/>
    <property type="evidence" value="ECO:0007669"/>
    <property type="project" value="UniProtKB-KW"/>
</dbReference>
<keyword evidence="5" id="KW-0560">Oxidoreductase</keyword>
<dbReference type="GO" id="GO:0030313">
    <property type="term" value="C:cell envelope"/>
    <property type="evidence" value="ECO:0007669"/>
    <property type="project" value="UniProtKB-SubCell"/>
</dbReference>
<evidence type="ECO:0000256" key="4">
    <source>
        <dbReference type="ARBA" id="ARBA00022729"/>
    </source>
</evidence>
<dbReference type="InterPro" id="IPR009056">
    <property type="entry name" value="Cyt_c-like_dom"/>
</dbReference>
<evidence type="ECO:0000256" key="7">
    <source>
        <dbReference type="PROSITE-ProRule" id="PRU00433"/>
    </source>
</evidence>
<dbReference type="InterPro" id="IPR036909">
    <property type="entry name" value="Cyt_c-like_dom_sf"/>
</dbReference>
<dbReference type="KEGG" id="fpal:HYN49_09470"/>
<reference evidence="9 10" key="1">
    <citation type="submission" date="2018-05" db="EMBL/GenBank/DDBJ databases">
        <title>Genome sequencing of Flavobacterium sp. HYN0049.</title>
        <authorList>
            <person name="Yi H."/>
            <person name="Baek C."/>
        </authorList>
    </citation>
    <scope>NUCLEOTIDE SEQUENCE [LARGE SCALE GENOMIC DNA]</scope>
    <source>
        <strain evidence="9 10">HYN0049</strain>
    </source>
</reference>
<dbReference type="AlphaFoldDB" id="A0A2S1SID6"/>
<organism evidence="9 10">
    <name type="scientific">Flavobacterium pallidum</name>
    <dbReference type="NCBI Taxonomy" id="2172098"/>
    <lineage>
        <taxon>Bacteria</taxon>
        <taxon>Pseudomonadati</taxon>
        <taxon>Bacteroidota</taxon>
        <taxon>Flavobacteriia</taxon>
        <taxon>Flavobacteriales</taxon>
        <taxon>Flavobacteriaceae</taxon>
        <taxon>Flavobacterium</taxon>
    </lineage>
</organism>
<keyword evidence="6 7" id="KW-0408">Iron</keyword>
<keyword evidence="3 7" id="KW-0479">Metal-binding</keyword>
<evidence type="ECO:0000256" key="1">
    <source>
        <dbReference type="ARBA" id="ARBA00004196"/>
    </source>
</evidence>
<dbReference type="InterPro" id="IPR004852">
    <property type="entry name" value="Di-haem_cyt_c_peroxidsae"/>
</dbReference>
<dbReference type="PROSITE" id="PS51007">
    <property type="entry name" value="CYTC"/>
    <property type="match status" value="2"/>
</dbReference>
<feature type="domain" description="Cytochrome c" evidence="8">
    <location>
        <begin position="73"/>
        <end position="182"/>
    </location>
</feature>
<keyword evidence="2 7" id="KW-0349">Heme</keyword>
<keyword evidence="4" id="KW-0732">Signal</keyword>
<dbReference type="OrthoDB" id="9805202at2"/>
<keyword evidence="9" id="KW-0575">Peroxidase</keyword>
<sequence length="395" mass="42784">MHYRLLLPAFILLSLCSCSKDEDSEYVPVDPYAGITAAFGNNIDPDNLSNYAAQTIPAYITRDNTQANPITDKGATLGRVLFYDKKLSANNTVACASCHIQANAFGDSNTASNGINGGTTRHAMRLVNSRFSVERKFFWDERAATLEFQTTQPIQNHIEMGFSGTAGDENLNALLSKLQQVGYYQELFTFVYGDATITEARIQNALAQFIRSIQSFDSKFDAGRATAANDGQPFTNFTMQENQGKNLFLAPPQFNPVGVRTGGGLGCAGCHAAPEFDIAPNSGNNGIIGTLGNASVLDLTNTRAPSLRNLLKPNGTANGPFMHTGEFATLEEVIAHYNLIELNPANTNLDPKLRPGGMAQNLNITAQEKDALISFLKTLTGSDVYTNAKWSNPFN</sequence>
<dbReference type="PROSITE" id="PS51257">
    <property type="entry name" value="PROKAR_LIPOPROTEIN"/>
    <property type="match status" value="1"/>
</dbReference>
<dbReference type="GO" id="GO:0009055">
    <property type="term" value="F:electron transfer activity"/>
    <property type="evidence" value="ECO:0007669"/>
    <property type="project" value="InterPro"/>
</dbReference>
<evidence type="ECO:0000313" key="10">
    <source>
        <dbReference type="Proteomes" id="UP000244937"/>
    </source>
</evidence>
<dbReference type="PANTHER" id="PTHR30600:SF10">
    <property type="entry name" value="BLL6722 PROTEIN"/>
    <property type="match status" value="1"/>
</dbReference>
<dbReference type="Proteomes" id="UP000244937">
    <property type="component" value="Chromosome"/>
</dbReference>
<evidence type="ECO:0000256" key="2">
    <source>
        <dbReference type="ARBA" id="ARBA00022617"/>
    </source>
</evidence>
<dbReference type="Gene3D" id="1.10.760.10">
    <property type="entry name" value="Cytochrome c-like domain"/>
    <property type="match status" value="2"/>
</dbReference>
<dbReference type="Pfam" id="PF03150">
    <property type="entry name" value="CCP_MauG"/>
    <property type="match status" value="1"/>
</dbReference>
<evidence type="ECO:0000256" key="6">
    <source>
        <dbReference type="ARBA" id="ARBA00023004"/>
    </source>
</evidence>
<dbReference type="SUPFAM" id="SSF46626">
    <property type="entry name" value="Cytochrome c"/>
    <property type="match status" value="2"/>
</dbReference>